<comment type="caution">
    <text evidence="1">The sequence shown here is derived from an EMBL/GenBank/DDBJ whole genome shotgun (WGS) entry which is preliminary data.</text>
</comment>
<gene>
    <name evidence="1" type="ORF">E5329_27510</name>
</gene>
<dbReference type="Proteomes" id="UP000304953">
    <property type="component" value="Unassembled WGS sequence"/>
</dbReference>
<dbReference type="EMBL" id="SRYA01000132">
    <property type="protein sequence ID" value="TGY86975.1"/>
    <property type="molecule type" value="Genomic_DNA"/>
</dbReference>
<organism evidence="1 2">
    <name type="scientific">Petralouisia muris</name>
    <dbReference type="NCBI Taxonomy" id="3032872"/>
    <lineage>
        <taxon>Bacteria</taxon>
        <taxon>Bacillati</taxon>
        <taxon>Bacillota</taxon>
        <taxon>Clostridia</taxon>
        <taxon>Lachnospirales</taxon>
        <taxon>Lachnospiraceae</taxon>
        <taxon>Petralouisia</taxon>
    </lineage>
</organism>
<keyword evidence="2" id="KW-1185">Reference proteome</keyword>
<sequence length="221" mass="25536">MGESKIRKQQMEQRTQQILHTALKLFCEKGIEDTSVEEIAKAVGVGPATIYRYFETKAELAISAGIAYWQMVAGKYLDSLSQEAYQKLNGIRQIKYIFQIFTKIFREEFLFLKFLQEFDIFVQRYHISKERLEEYEEYILNLKPYMTNALEKGLKDKSLAFSYTIDEVYFSVTHTLLSLMQKLACNGHILSSDERVGLALQVEIAGDLLLNGLNSKESKRA</sequence>
<reference evidence="1" key="1">
    <citation type="submission" date="2019-04" db="EMBL/GenBank/DDBJ databases">
        <title>Microbes associate with the intestines of laboratory mice.</title>
        <authorList>
            <person name="Navarre W."/>
            <person name="Wong E."/>
            <person name="Huang K."/>
            <person name="Tropini C."/>
            <person name="Ng K."/>
            <person name="Yu B."/>
        </authorList>
    </citation>
    <scope>NUCLEOTIDE SEQUENCE</scope>
    <source>
        <strain evidence="1">NM01_1-7b</strain>
    </source>
</reference>
<proteinExistence type="predicted"/>
<protein>
    <submittedName>
        <fullName evidence="1">TetR/AcrR family transcriptional regulator</fullName>
    </submittedName>
</protein>
<evidence type="ECO:0000313" key="2">
    <source>
        <dbReference type="Proteomes" id="UP000304953"/>
    </source>
</evidence>
<accession>A0AC61RPA3</accession>
<name>A0AC61RPA3_9FIRM</name>
<evidence type="ECO:0000313" key="1">
    <source>
        <dbReference type="EMBL" id="TGY86975.1"/>
    </source>
</evidence>